<evidence type="ECO:0000256" key="2">
    <source>
        <dbReference type="SAM" id="Phobius"/>
    </source>
</evidence>
<dbReference type="InterPro" id="IPR013783">
    <property type="entry name" value="Ig-like_fold"/>
</dbReference>
<dbReference type="Pfam" id="PF16403">
    <property type="entry name" value="Bact_surface_Ig-like"/>
    <property type="match status" value="1"/>
</dbReference>
<feature type="region of interest" description="Disordered" evidence="1">
    <location>
        <begin position="1"/>
        <end position="34"/>
    </location>
</feature>
<dbReference type="AlphaFoldDB" id="A0A3E3DV69"/>
<protein>
    <recommendedName>
        <fullName evidence="3">Pesticidal crystal protein Cry22Aa Ig-like domain-containing protein</fullName>
    </recommendedName>
</protein>
<dbReference type="STRING" id="1123313.GCA_000420345_00932"/>
<comment type="caution">
    <text evidence="4">The sequence shown here is derived from an EMBL/GenBank/DDBJ whole genome shotgun (WGS) entry which is preliminary data.</text>
</comment>
<organism evidence="4 5">
    <name type="scientific">Faecalicoccus pleomorphus</name>
    <dbReference type="NCBI Taxonomy" id="1323"/>
    <lineage>
        <taxon>Bacteria</taxon>
        <taxon>Bacillati</taxon>
        <taxon>Bacillota</taxon>
        <taxon>Erysipelotrichia</taxon>
        <taxon>Erysipelotrichales</taxon>
        <taxon>Erysipelotrichaceae</taxon>
        <taxon>Faecalicoccus</taxon>
    </lineage>
</organism>
<name>A0A3E3DV69_9FIRM</name>
<keyword evidence="2" id="KW-1133">Transmembrane helix</keyword>
<proteinExistence type="predicted"/>
<evidence type="ECO:0000313" key="4">
    <source>
        <dbReference type="EMBL" id="RGD73131.1"/>
    </source>
</evidence>
<feature type="compositionally biased region" description="Basic and acidic residues" evidence="1">
    <location>
        <begin position="73"/>
        <end position="87"/>
    </location>
</feature>
<dbReference type="Gene3D" id="2.60.40.10">
    <property type="entry name" value="Immunoglobulins"/>
    <property type="match status" value="1"/>
</dbReference>
<evidence type="ECO:0000313" key="5">
    <source>
        <dbReference type="Proteomes" id="UP000260721"/>
    </source>
</evidence>
<dbReference type="Proteomes" id="UP000260721">
    <property type="component" value="Unassembled WGS sequence"/>
</dbReference>
<gene>
    <name evidence="4" type="ORF">DXC78_11655</name>
</gene>
<keyword evidence="2" id="KW-0472">Membrane</keyword>
<reference evidence="4 5" key="1">
    <citation type="submission" date="2018-08" db="EMBL/GenBank/DDBJ databases">
        <title>A genome reference for cultivated species of the human gut microbiota.</title>
        <authorList>
            <person name="Zou Y."/>
            <person name="Xue W."/>
            <person name="Luo G."/>
        </authorList>
    </citation>
    <scope>NUCLEOTIDE SEQUENCE [LARGE SCALE GENOMIC DNA]</scope>
    <source>
        <strain evidence="4 5">TF08-11</strain>
    </source>
</reference>
<sequence length="240" mass="27135">MKGEQDMERQTPKNENTEFKDLPDVKIDPEKEVPSQKHFSKKTGIIIGLFLVLIVLFGAGYFMLQSRQQPAKPQEKETQEETKKEPEDTTPPTFVGMQDRIVVELNALDVDLTKYFLAIDENKQVKVQVTGDVNLAAEGEYPIVVSATDEAGNKAEHNVTVQVVSENTMSTGIEFSCYIDGSIPLEAGTKQRLMANVIYFYYQDQNPEIQQKINELQIDVSQYPTQTTWHPSMQQTTPTV</sequence>
<accession>A0A3E3DV69</accession>
<evidence type="ECO:0000256" key="1">
    <source>
        <dbReference type="SAM" id="MobiDB-lite"/>
    </source>
</evidence>
<evidence type="ECO:0000259" key="3">
    <source>
        <dbReference type="Pfam" id="PF16403"/>
    </source>
</evidence>
<feature type="transmembrane region" description="Helical" evidence="2">
    <location>
        <begin position="45"/>
        <end position="64"/>
    </location>
</feature>
<feature type="region of interest" description="Disordered" evidence="1">
    <location>
        <begin position="67"/>
        <end position="94"/>
    </location>
</feature>
<keyword evidence="2" id="KW-0812">Transmembrane</keyword>
<dbReference type="EMBL" id="QUSK01000034">
    <property type="protein sequence ID" value="RGD73131.1"/>
    <property type="molecule type" value="Genomic_DNA"/>
</dbReference>
<dbReference type="InterPro" id="IPR032179">
    <property type="entry name" value="Cry22Aa_Ig-like"/>
</dbReference>
<feature type="domain" description="Pesticidal crystal protein Cry22Aa Ig-like" evidence="3">
    <location>
        <begin position="120"/>
        <end position="163"/>
    </location>
</feature>